<comment type="caution">
    <text evidence="2">The sequence shown here is derived from an EMBL/GenBank/DDBJ whole genome shotgun (WGS) entry which is preliminary data.</text>
</comment>
<organism evidence="2 3">
    <name type="scientific">Cherax quadricarinatus</name>
    <name type="common">Australian red claw crayfish</name>
    <dbReference type="NCBI Taxonomy" id="27406"/>
    <lineage>
        <taxon>Eukaryota</taxon>
        <taxon>Metazoa</taxon>
        <taxon>Ecdysozoa</taxon>
        <taxon>Arthropoda</taxon>
        <taxon>Crustacea</taxon>
        <taxon>Multicrustacea</taxon>
        <taxon>Malacostraca</taxon>
        <taxon>Eumalacostraca</taxon>
        <taxon>Eucarida</taxon>
        <taxon>Decapoda</taxon>
        <taxon>Pleocyemata</taxon>
        <taxon>Astacidea</taxon>
        <taxon>Parastacoidea</taxon>
        <taxon>Parastacidae</taxon>
        <taxon>Cherax</taxon>
    </lineage>
</organism>
<proteinExistence type="predicted"/>
<evidence type="ECO:0000313" key="2">
    <source>
        <dbReference type="EMBL" id="KAK8736931.1"/>
    </source>
</evidence>
<keyword evidence="1" id="KW-0175">Coiled coil</keyword>
<sequence>MSQETQAERLERELKEAQSLHHHAFTQLLESGARGEVLEEENRALGRRVTSLQQDLAHAHKQETRQITYWKGKAEEATHKLALTQKEVQTLEEEVTATAEARAEAEKRAEELQKRNVQLQERLSAQETSESVERLG</sequence>
<dbReference type="Proteomes" id="UP001445076">
    <property type="component" value="Unassembled WGS sequence"/>
</dbReference>
<feature type="coiled-coil region" evidence="1">
    <location>
        <begin position="74"/>
        <end position="129"/>
    </location>
</feature>
<dbReference type="AlphaFoldDB" id="A0AAW0WXV6"/>
<reference evidence="2 3" key="1">
    <citation type="journal article" date="2024" name="BMC Genomics">
        <title>Genome assembly of redclaw crayfish (Cherax quadricarinatus) provides insights into its immune adaptation and hypoxia tolerance.</title>
        <authorList>
            <person name="Liu Z."/>
            <person name="Zheng J."/>
            <person name="Li H."/>
            <person name="Fang K."/>
            <person name="Wang S."/>
            <person name="He J."/>
            <person name="Zhou D."/>
            <person name="Weng S."/>
            <person name="Chi M."/>
            <person name="Gu Z."/>
            <person name="He J."/>
            <person name="Li F."/>
            <person name="Wang M."/>
        </authorList>
    </citation>
    <scope>NUCLEOTIDE SEQUENCE [LARGE SCALE GENOMIC DNA]</scope>
    <source>
        <strain evidence="2">ZL_2023a</strain>
    </source>
</reference>
<gene>
    <name evidence="2" type="ORF">OTU49_004731</name>
</gene>
<evidence type="ECO:0000313" key="3">
    <source>
        <dbReference type="Proteomes" id="UP001445076"/>
    </source>
</evidence>
<keyword evidence="3" id="KW-1185">Reference proteome</keyword>
<protein>
    <submittedName>
        <fullName evidence="2">Uncharacterized protein</fullName>
    </submittedName>
</protein>
<feature type="non-terminal residue" evidence="2">
    <location>
        <position position="136"/>
    </location>
</feature>
<accession>A0AAW0WXV6</accession>
<dbReference type="EMBL" id="JARKIK010000043">
    <property type="protein sequence ID" value="KAK8736931.1"/>
    <property type="molecule type" value="Genomic_DNA"/>
</dbReference>
<evidence type="ECO:0000256" key="1">
    <source>
        <dbReference type="SAM" id="Coils"/>
    </source>
</evidence>
<name>A0AAW0WXV6_CHEQU</name>